<feature type="domain" description="Metallo-beta-lactamase" evidence="1">
    <location>
        <begin position="24"/>
        <end position="198"/>
    </location>
</feature>
<protein>
    <submittedName>
        <fullName evidence="2">MBL fold metallo-hydrolase</fullName>
    </submittedName>
</protein>
<evidence type="ECO:0000313" key="2">
    <source>
        <dbReference type="EMBL" id="MDA0136812.1"/>
    </source>
</evidence>
<proteinExistence type="predicted"/>
<evidence type="ECO:0000313" key="3">
    <source>
        <dbReference type="Proteomes" id="UP001147700"/>
    </source>
</evidence>
<dbReference type="InterPro" id="IPR036866">
    <property type="entry name" value="RibonucZ/Hydroxyglut_hydro"/>
</dbReference>
<name>A0ABT4RE50_9ACTN</name>
<dbReference type="Gene3D" id="3.60.15.10">
    <property type="entry name" value="Ribonuclease Z/Hydroxyacylglutathione hydrolase-like"/>
    <property type="match status" value="1"/>
</dbReference>
<dbReference type="PANTHER" id="PTHR15032">
    <property type="entry name" value="N-ACYL-PHOSPHATIDYLETHANOLAMINE-HYDROLYZING PHOSPHOLIPASE D"/>
    <property type="match status" value="1"/>
</dbReference>
<dbReference type="InterPro" id="IPR001279">
    <property type="entry name" value="Metallo-B-lactamas"/>
</dbReference>
<dbReference type="RefSeq" id="WP_202953679.1">
    <property type="nucleotide sequence ID" value="NZ_JAPCID010000006.1"/>
</dbReference>
<evidence type="ECO:0000259" key="1">
    <source>
        <dbReference type="Pfam" id="PF12706"/>
    </source>
</evidence>
<accession>A0ABT4RE50</accession>
<dbReference type="Proteomes" id="UP001147700">
    <property type="component" value="Unassembled WGS sequence"/>
</dbReference>
<dbReference type="SUPFAM" id="SSF56281">
    <property type="entry name" value="Metallo-hydrolase/oxidoreductase"/>
    <property type="match status" value="1"/>
</dbReference>
<sequence>MTEPHARRVTWLGHATVLIEVGATRLLTDPVLRDRVMHLTRRVPTPAHPGRLDAVLISHVHRDHLDQPSLRGLSTTAVTPVGAGKYLDAGYHVHELRAGETVDVGATVEAVPAWHDGRRRPGPGAEVLDTLGYLVDGVYFAGDTDFGPEMEALHGRVDCALIPIWGWGPSLGPGHLDPAGAARVVDLIAPRIAVPIHWGTFLPFGLGGRHRRLLVDPPREFARAVTGDTRVDILAPGGSVEL</sequence>
<reference evidence="2" key="1">
    <citation type="submission" date="2022-10" db="EMBL/GenBank/DDBJ databases">
        <title>The WGS of Solirubrobacter sp. CPCC 204708.</title>
        <authorList>
            <person name="Jiang Z."/>
        </authorList>
    </citation>
    <scope>NUCLEOTIDE SEQUENCE</scope>
    <source>
        <strain evidence="2">CPCC 204708</strain>
    </source>
</reference>
<dbReference type="EMBL" id="JAPCID010000006">
    <property type="protein sequence ID" value="MDA0136812.1"/>
    <property type="molecule type" value="Genomic_DNA"/>
</dbReference>
<dbReference type="PANTHER" id="PTHR15032:SF36">
    <property type="entry name" value="METALLO-BETA-LACTAMASE DOMAIN-CONTAINING PROTEIN"/>
    <property type="match status" value="1"/>
</dbReference>
<organism evidence="2 3">
    <name type="scientific">Solirubrobacter deserti</name>
    <dbReference type="NCBI Taxonomy" id="2282478"/>
    <lineage>
        <taxon>Bacteria</taxon>
        <taxon>Bacillati</taxon>
        <taxon>Actinomycetota</taxon>
        <taxon>Thermoleophilia</taxon>
        <taxon>Solirubrobacterales</taxon>
        <taxon>Solirubrobacteraceae</taxon>
        <taxon>Solirubrobacter</taxon>
    </lineage>
</organism>
<keyword evidence="3" id="KW-1185">Reference proteome</keyword>
<dbReference type="Pfam" id="PF12706">
    <property type="entry name" value="Lactamase_B_2"/>
    <property type="match status" value="1"/>
</dbReference>
<comment type="caution">
    <text evidence="2">The sequence shown here is derived from an EMBL/GenBank/DDBJ whole genome shotgun (WGS) entry which is preliminary data.</text>
</comment>
<gene>
    <name evidence="2" type="ORF">OJ962_04825</name>
</gene>